<dbReference type="SUPFAM" id="SSF141571">
    <property type="entry name" value="Pentapeptide repeat-like"/>
    <property type="match status" value="1"/>
</dbReference>
<dbReference type="RefSeq" id="WP_283172212.1">
    <property type="nucleotide sequence ID" value="NZ_JAPNOA010000009.1"/>
</dbReference>
<protein>
    <submittedName>
        <fullName evidence="1">Pentapeptide repeat-containing protein</fullName>
    </submittedName>
</protein>
<dbReference type="AlphaFoldDB" id="A0A9X3EAK0"/>
<dbReference type="Gene3D" id="2.160.20.80">
    <property type="entry name" value="E3 ubiquitin-protein ligase SopA"/>
    <property type="match status" value="1"/>
</dbReference>
<name>A0A9X3EAK0_9GAMM</name>
<accession>A0A9X3EAK0</accession>
<gene>
    <name evidence="1" type="ORF">OUO13_02230</name>
</gene>
<reference evidence="1" key="1">
    <citation type="submission" date="2022-11" db="EMBL/GenBank/DDBJ databases">
        <title>Parathalassolutuus dongxingensis gen. nov., sp. nov., a novel member of family Oceanospirillaceae isolated from a coastal shrimp pond in Guangxi, China.</title>
        <authorList>
            <person name="Chen H."/>
        </authorList>
    </citation>
    <scope>NUCLEOTIDE SEQUENCE</scope>
    <source>
        <strain evidence="1">G-43</strain>
    </source>
</reference>
<dbReference type="Proteomes" id="UP001150830">
    <property type="component" value="Unassembled WGS sequence"/>
</dbReference>
<organism evidence="1 2">
    <name type="scientific">Parathalassolituus penaei</name>
    <dbReference type="NCBI Taxonomy" id="2997323"/>
    <lineage>
        <taxon>Bacteria</taxon>
        <taxon>Pseudomonadati</taxon>
        <taxon>Pseudomonadota</taxon>
        <taxon>Gammaproteobacteria</taxon>
        <taxon>Oceanospirillales</taxon>
        <taxon>Oceanospirillaceae</taxon>
        <taxon>Parathalassolituus</taxon>
    </lineage>
</organism>
<keyword evidence="2" id="KW-1185">Reference proteome</keyword>
<dbReference type="InterPro" id="IPR001646">
    <property type="entry name" value="5peptide_repeat"/>
</dbReference>
<dbReference type="EMBL" id="JAPNOA010000009">
    <property type="protein sequence ID" value="MCY0963993.1"/>
    <property type="molecule type" value="Genomic_DNA"/>
</dbReference>
<dbReference type="Pfam" id="PF00805">
    <property type="entry name" value="Pentapeptide"/>
    <property type="match status" value="2"/>
</dbReference>
<evidence type="ECO:0000313" key="1">
    <source>
        <dbReference type="EMBL" id="MCY0963993.1"/>
    </source>
</evidence>
<proteinExistence type="predicted"/>
<comment type="caution">
    <text evidence="1">The sequence shown here is derived from an EMBL/GenBank/DDBJ whole genome shotgun (WGS) entry which is preliminary data.</text>
</comment>
<evidence type="ECO:0000313" key="2">
    <source>
        <dbReference type="Proteomes" id="UP001150830"/>
    </source>
</evidence>
<sequence>MTRNSNPLRYSYISKDASKANFQNKNFNKTESYNSKFIETKFVNTSFVGSKFKFCNMSQAIFDDCLIQGALFRKCILSGARFNRCIIISTQFDRTKLRGCVIENSIVLSSPLGDGFSKNNLISTEVIQGYYPETGFSEELLHRAELLRNNQFINRSSVLHRKKGRLNTISLKWLADEFGESFLIQNLPLLESLVVKDFHTLSYLKVILHKLSLSDSVVQPGPLQHRKYLREHAETCLRTDAG</sequence>